<dbReference type="InterPro" id="IPR037396">
    <property type="entry name" value="FMN_HAD"/>
</dbReference>
<accession>A0A658QWZ9</accession>
<gene>
    <name evidence="9" type="ORF">AWB72_02519</name>
</gene>
<dbReference type="InterPro" id="IPR012133">
    <property type="entry name" value="Alpha-hydoxy_acid_DH_FMN"/>
</dbReference>
<feature type="binding site" evidence="7">
    <location>
        <position position="132"/>
    </location>
    <ligand>
        <name>glyoxylate</name>
        <dbReference type="ChEBI" id="CHEBI:36655"/>
    </ligand>
</feature>
<dbReference type="PANTHER" id="PTHR10578">
    <property type="entry name" value="S -2-HYDROXY-ACID OXIDASE-RELATED"/>
    <property type="match status" value="1"/>
</dbReference>
<dbReference type="PANTHER" id="PTHR10578:SF107">
    <property type="entry name" value="2-HYDROXYACID OXIDASE 1"/>
    <property type="match status" value="1"/>
</dbReference>
<keyword evidence="3 7" id="KW-0288">FMN</keyword>
<keyword evidence="10" id="KW-1185">Reference proteome</keyword>
<evidence type="ECO:0000256" key="4">
    <source>
        <dbReference type="ARBA" id="ARBA00023002"/>
    </source>
</evidence>
<feature type="binding site" evidence="7">
    <location>
        <position position="303"/>
    </location>
    <ligand>
        <name>glyoxylate</name>
        <dbReference type="ChEBI" id="CHEBI:36655"/>
    </ligand>
</feature>
<feature type="active site" description="Proton acceptor" evidence="6">
    <location>
        <position position="303"/>
    </location>
</feature>
<feature type="binding site" evidence="7">
    <location>
        <position position="189"/>
    </location>
    <ligand>
        <name>glyoxylate</name>
        <dbReference type="ChEBI" id="CHEBI:36655"/>
    </ligand>
</feature>
<dbReference type="PROSITE" id="PS00557">
    <property type="entry name" value="FMN_HYDROXY_ACID_DH_1"/>
    <property type="match status" value="1"/>
</dbReference>
<dbReference type="PIRSF" id="PIRSF000138">
    <property type="entry name" value="Al-hdrx_acd_dh"/>
    <property type="match status" value="1"/>
</dbReference>
<comment type="similarity">
    <text evidence="5">Belongs to the FMN-dependent alpha-hydroxy acid dehydrogenase family.</text>
</comment>
<dbReference type="InterPro" id="IPR000262">
    <property type="entry name" value="FMN-dep_DH"/>
</dbReference>
<sequence length="415" mass="45195">MAGLFVSSNFCCIAMTKRNANVSTRMRGFLSLADFEPAARRRLPRPLFGYVYGATEDNASLADNRSAFDELGFVPRVLRNVSQRSQATELFGVRYESPVGIAPMGISSLTGYRGDLAQAKAAQECGVPMILSAASLIRLEEVVEAAPGTWFQVYMPKTFADMRALVERVSAAKVSALVVTVDSSVVPNRENNLRTGFKTPLRPNLRLLLDGITHPTWSLSTFLRTMLRHGMPHFENASAVRGEPLLSREANRDFSGREHLDWDAIREIRARWKGPLILKGILHPGDAAMARDIGADGVIVSNHGGRQLDGSVSPIRMLSHVVKAAPNMTVMIDSGFRRGTDVLKAVALGAKCAFIGRPMNYAACVAGQEGVEHAIGLINAEIRADMGLLGVTRLDELGPQFLRLKRFDSGDLCCA</sequence>
<evidence type="ECO:0000313" key="9">
    <source>
        <dbReference type="EMBL" id="SAL30074.1"/>
    </source>
</evidence>
<dbReference type="GO" id="GO:0010181">
    <property type="term" value="F:FMN binding"/>
    <property type="evidence" value="ECO:0007669"/>
    <property type="project" value="InterPro"/>
</dbReference>
<feature type="binding site" evidence="7">
    <location>
        <begin position="333"/>
        <end position="337"/>
    </location>
    <ligand>
        <name>FMN</name>
        <dbReference type="ChEBI" id="CHEBI:58210"/>
    </ligand>
</feature>
<protein>
    <submittedName>
        <fullName evidence="9">Dehydrogenase, FMN-dependent</fullName>
    </submittedName>
</protein>
<evidence type="ECO:0000256" key="7">
    <source>
        <dbReference type="PIRSR" id="PIRSR000138-2"/>
    </source>
</evidence>
<feature type="binding site" evidence="7">
    <location>
        <position position="152"/>
    </location>
    <ligand>
        <name>FMN</name>
        <dbReference type="ChEBI" id="CHEBI:58210"/>
    </ligand>
</feature>
<comment type="cofactor">
    <cofactor evidence="1">
        <name>FMN</name>
        <dbReference type="ChEBI" id="CHEBI:58210"/>
    </cofactor>
</comment>
<dbReference type="EMBL" id="FCNV02000004">
    <property type="protein sequence ID" value="SAL30074.1"/>
    <property type="molecule type" value="Genomic_DNA"/>
</dbReference>
<dbReference type="AlphaFoldDB" id="A0A658QWZ9"/>
<evidence type="ECO:0000256" key="6">
    <source>
        <dbReference type="PIRSR" id="PIRSR000138-1"/>
    </source>
</evidence>
<proteinExistence type="inferred from homology"/>
<feature type="binding site" evidence="7">
    <location>
        <position position="180"/>
    </location>
    <ligand>
        <name>FMN</name>
        <dbReference type="ChEBI" id="CHEBI:58210"/>
    </ligand>
</feature>
<keyword evidence="4" id="KW-0560">Oxidoreductase</keyword>
<comment type="caution">
    <text evidence="9">The sequence shown here is derived from an EMBL/GenBank/DDBJ whole genome shotgun (WGS) entry which is preliminary data.</text>
</comment>
<dbReference type="Proteomes" id="UP000198263">
    <property type="component" value="Unassembled WGS sequence"/>
</dbReference>
<feature type="binding site" evidence="7">
    <location>
        <position position="301"/>
    </location>
    <ligand>
        <name>FMN</name>
        <dbReference type="ChEBI" id="CHEBI:58210"/>
    </ligand>
</feature>
<evidence type="ECO:0000256" key="2">
    <source>
        <dbReference type="ARBA" id="ARBA00022630"/>
    </source>
</evidence>
<keyword evidence="2 7" id="KW-0285">Flavoprotein</keyword>
<feature type="binding site" evidence="7">
    <location>
        <begin position="103"/>
        <end position="105"/>
    </location>
    <ligand>
        <name>FMN</name>
        <dbReference type="ChEBI" id="CHEBI:58210"/>
    </ligand>
</feature>
<reference evidence="9 10" key="1">
    <citation type="submission" date="2016-01" db="EMBL/GenBank/DDBJ databases">
        <authorList>
            <person name="Peeters C."/>
        </authorList>
    </citation>
    <scope>NUCLEOTIDE SEQUENCE [LARGE SCALE GENOMIC DNA]</scope>
    <source>
        <strain evidence="9">LMG 29315</strain>
    </source>
</reference>
<dbReference type="InterPro" id="IPR008259">
    <property type="entry name" value="FMN_hydac_DH_AS"/>
</dbReference>
<name>A0A658QWZ9_9BURK</name>
<dbReference type="FunFam" id="3.20.20.70:FF:000029">
    <property type="entry name" value="L-lactate dehydrogenase"/>
    <property type="match status" value="1"/>
</dbReference>
<dbReference type="InterPro" id="IPR013785">
    <property type="entry name" value="Aldolase_TIM"/>
</dbReference>
<dbReference type="SUPFAM" id="SSF51395">
    <property type="entry name" value="FMN-linked oxidoreductases"/>
    <property type="match status" value="1"/>
</dbReference>
<feature type="domain" description="FMN hydroxy acid dehydrogenase" evidence="8">
    <location>
        <begin position="24"/>
        <end position="407"/>
    </location>
</feature>
<dbReference type="GO" id="GO:0016614">
    <property type="term" value="F:oxidoreductase activity, acting on CH-OH group of donors"/>
    <property type="evidence" value="ECO:0007669"/>
    <property type="project" value="UniProtKB-ARBA"/>
</dbReference>
<evidence type="ECO:0000256" key="3">
    <source>
        <dbReference type="ARBA" id="ARBA00022643"/>
    </source>
</evidence>
<dbReference type="CDD" id="cd02809">
    <property type="entry name" value="alpha_hydroxyacid_oxid_FMN"/>
    <property type="match status" value="1"/>
</dbReference>
<dbReference type="Pfam" id="PF01070">
    <property type="entry name" value="FMN_dh"/>
    <property type="match status" value="1"/>
</dbReference>
<evidence type="ECO:0000313" key="10">
    <source>
        <dbReference type="Proteomes" id="UP000198263"/>
    </source>
</evidence>
<feature type="binding site" evidence="7">
    <location>
        <position position="279"/>
    </location>
    <ligand>
        <name>FMN</name>
        <dbReference type="ChEBI" id="CHEBI:58210"/>
    </ligand>
</feature>
<dbReference type="Gene3D" id="3.20.20.70">
    <property type="entry name" value="Aldolase class I"/>
    <property type="match status" value="1"/>
</dbReference>
<organism evidence="9 10">
    <name type="scientific">Caballeronia concitans</name>
    <dbReference type="NCBI Taxonomy" id="1777133"/>
    <lineage>
        <taxon>Bacteria</taxon>
        <taxon>Pseudomonadati</taxon>
        <taxon>Pseudomonadota</taxon>
        <taxon>Betaproteobacteria</taxon>
        <taxon>Burkholderiales</taxon>
        <taxon>Burkholderiaceae</taxon>
        <taxon>Caballeronia</taxon>
    </lineage>
</organism>
<feature type="binding site" evidence="7">
    <location>
        <position position="154"/>
    </location>
    <ligand>
        <name>glyoxylate</name>
        <dbReference type="ChEBI" id="CHEBI:36655"/>
    </ligand>
</feature>
<evidence type="ECO:0000256" key="5">
    <source>
        <dbReference type="ARBA" id="ARBA00024042"/>
    </source>
</evidence>
<evidence type="ECO:0000256" key="1">
    <source>
        <dbReference type="ARBA" id="ARBA00001917"/>
    </source>
</evidence>
<evidence type="ECO:0000259" key="8">
    <source>
        <dbReference type="PROSITE" id="PS51349"/>
    </source>
</evidence>
<feature type="binding site" evidence="7">
    <location>
        <position position="306"/>
    </location>
    <ligand>
        <name>glyoxylate</name>
        <dbReference type="ChEBI" id="CHEBI:36655"/>
    </ligand>
</feature>
<dbReference type="PROSITE" id="PS51349">
    <property type="entry name" value="FMN_HYDROXY_ACID_DH_2"/>
    <property type="match status" value="1"/>
</dbReference>
<feature type="binding site" evidence="7">
    <location>
        <begin position="356"/>
        <end position="357"/>
    </location>
    <ligand>
        <name>FMN</name>
        <dbReference type="ChEBI" id="CHEBI:58210"/>
    </ligand>
</feature>
<feature type="binding site" evidence="7">
    <location>
        <position position="50"/>
    </location>
    <ligand>
        <name>glyoxylate</name>
        <dbReference type="ChEBI" id="CHEBI:36655"/>
    </ligand>
</feature>